<evidence type="ECO:0000313" key="2">
    <source>
        <dbReference type="EMBL" id="SNR70424.1"/>
    </source>
</evidence>
<dbReference type="RefSeq" id="WP_089322689.1">
    <property type="nucleotide sequence ID" value="NZ_FZOB01000003.1"/>
</dbReference>
<keyword evidence="1" id="KW-0732">Signal</keyword>
<dbReference type="Gene3D" id="1.10.1130.10">
    <property type="entry name" value="Flavocytochrome C3, Chain A"/>
    <property type="match status" value="1"/>
</dbReference>
<proteinExistence type="predicted"/>
<name>A0A238YIG2_9BACT</name>
<evidence type="ECO:0000256" key="1">
    <source>
        <dbReference type="SAM" id="SignalP"/>
    </source>
</evidence>
<dbReference type="EMBL" id="FZOB01000003">
    <property type="protein sequence ID" value="SNR70424.1"/>
    <property type="molecule type" value="Genomic_DNA"/>
</dbReference>
<reference evidence="3" key="1">
    <citation type="submission" date="2017-06" db="EMBL/GenBank/DDBJ databases">
        <authorList>
            <person name="Varghese N."/>
            <person name="Submissions S."/>
        </authorList>
    </citation>
    <scope>NUCLEOTIDE SEQUENCE [LARGE SCALE GENOMIC DNA]</scope>
    <source>
        <strain evidence="3">DSM 15668</strain>
    </source>
</reference>
<evidence type="ECO:0000313" key="3">
    <source>
        <dbReference type="Proteomes" id="UP000198405"/>
    </source>
</evidence>
<keyword evidence="3" id="KW-1185">Reference proteome</keyword>
<organism evidence="2 3">
    <name type="scientific">Desulfurobacterium atlanticum</name>
    <dbReference type="NCBI Taxonomy" id="240169"/>
    <lineage>
        <taxon>Bacteria</taxon>
        <taxon>Pseudomonadati</taxon>
        <taxon>Aquificota</taxon>
        <taxon>Aquificia</taxon>
        <taxon>Desulfurobacteriales</taxon>
        <taxon>Desulfurobacteriaceae</taxon>
        <taxon>Desulfurobacterium</taxon>
    </lineage>
</organism>
<protein>
    <submittedName>
        <fullName evidence="2">Doubled CXXCH motif (Paired_CXXCH_1)</fullName>
    </submittedName>
</protein>
<dbReference type="Proteomes" id="UP000198405">
    <property type="component" value="Unassembled WGS sequence"/>
</dbReference>
<dbReference type="OrthoDB" id="9771829at2"/>
<gene>
    <name evidence="2" type="ORF">SAMN06265340_103145</name>
</gene>
<feature type="signal peptide" evidence="1">
    <location>
        <begin position="1"/>
        <end position="24"/>
    </location>
</feature>
<dbReference type="AlphaFoldDB" id="A0A238YIG2"/>
<dbReference type="SUPFAM" id="SSF48695">
    <property type="entry name" value="Multiheme cytochromes"/>
    <property type="match status" value="1"/>
</dbReference>
<sequence length="387" mass="41200">MVRAKNKIILGIGLVFSGVLNAFAVSGPCVNCHTMHNMQNGVPVNANGTHPFLLNTDCIGCHTGTNTGTNPTPYVFSTTPPVYNETGTEPDTNTLAGGNFYWVKFGTTASNTAADECGHNVEGLTNPDTILLTPPGFDGTFSNAAGETVGGGSWPAGQQVTCAGLYGCHGHHRAGDDNYKGIYGAHHGNKGNDSTTALTTADTVGNSYRFLLGIYGIEDSDWEFRPTQTEHNQYYGQVRDSTTLLEPSTADKHTISYLCAECHGFYHSGSGQVSSSNYGVSPWLRHPTDFDMTDAVGSEYQYYNGATDPTNAPYSVVAPLASNDLTKGVLSTVDVSQGGIAGTAIVTCISCHRAHGTPYADILRWDFKNWPGNSKKSGCNVCHTQKD</sequence>
<feature type="chain" id="PRO_5012895883" evidence="1">
    <location>
        <begin position="25"/>
        <end position="387"/>
    </location>
</feature>
<dbReference type="InterPro" id="IPR036280">
    <property type="entry name" value="Multihaem_cyt_sf"/>
</dbReference>
<accession>A0A238YIG2</accession>